<protein>
    <recommendedName>
        <fullName evidence="1">Transcription regulator PadR N-terminal domain-containing protein</fullName>
    </recommendedName>
</protein>
<sequence>MWDNWRDKLSSLKDVHDRLEELGRLGGLRIWIIHVLEDNPKNGVEIMDAIQEHHETMHRMHDDRMRHMKDDKHYQQHLQRAMKRTSRRPSPGSVYPMLKKMVAEELIVKQEDGRYKLTDKGQEMAHKIFGQFRSSAGQMDRGAHAVEHSLNEISSYISLLENIKREKLIPHEERIGELSERLKKMKDSLKE</sequence>
<dbReference type="SUPFAM" id="SSF46785">
    <property type="entry name" value="Winged helix' DNA-binding domain"/>
    <property type="match status" value="1"/>
</dbReference>
<dbReference type="Gene3D" id="1.10.10.10">
    <property type="entry name" value="Winged helix-like DNA-binding domain superfamily/Winged helix DNA-binding domain"/>
    <property type="match status" value="1"/>
</dbReference>
<dbReference type="PANTHER" id="PTHR43252">
    <property type="entry name" value="TRANSCRIPTIONAL REGULATOR YQJI"/>
    <property type="match status" value="1"/>
</dbReference>
<dbReference type="PANTHER" id="PTHR43252:SF5">
    <property type="entry name" value="TRANSCRIPTIONAL REGULATOR, PADR-LIKE FAMILY"/>
    <property type="match status" value="1"/>
</dbReference>
<dbReference type="EMBL" id="LMVM01000023">
    <property type="protein sequence ID" value="PAV04538.1"/>
    <property type="molecule type" value="Genomic_DNA"/>
</dbReference>
<gene>
    <name evidence="2" type="ORF">ASJ80_06840</name>
</gene>
<keyword evidence="3" id="KW-1185">Reference proteome</keyword>
<dbReference type="InterPro" id="IPR036390">
    <property type="entry name" value="WH_DNA-bd_sf"/>
</dbReference>
<evidence type="ECO:0000259" key="1">
    <source>
        <dbReference type="Pfam" id="PF03551"/>
    </source>
</evidence>
<evidence type="ECO:0000313" key="2">
    <source>
        <dbReference type="EMBL" id="PAV04538.1"/>
    </source>
</evidence>
<evidence type="ECO:0000313" key="3">
    <source>
        <dbReference type="Proteomes" id="UP000217784"/>
    </source>
</evidence>
<dbReference type="Pfam" id="PF03551">
    <property type="entry name" value="PadR"/>
    <property type="match status" value="1"/>
</dbReference>
<accession>A0A2A2H565</accession>
<dbReference type="InterPro" id="IPR036388">
    <property type="entry name" value="WH-like_DNA-bd_sf"/>
</dbReference>
<proteinExistence type="predicted"/>
<name>A0A2A2H565_METBR</name>
<comment type="caution">
    <text evidence="2">The sequence shown here is derived from an EMBL/GenBank/DDBJ whole genome shotgun (WGS) entry which is preliminary data.</text>
</comment>
<reference evidence="2 3" key="1">
    <citation type="journal article" date="2017" name="BMC Genomics">
        <title>Genomic analysis of methanogenic archaea reveals a shift towards energy conservation.</title>
        <authorList>
            <person name="Gilmore S.P."/>
            <person name="Henske J.K."/>
            <person name="Sexton J.A."/>
            <person name="Solomon K.V."/>
            <person name="Seppala S."/>
            <person name="Yoo J.I."/>
            <person name="Huyett L.M."/>
            <person name="Pressman A."/>
            <person name="Cogan J.Z."/>
            <person name="Kivenson V."/>
            <person name="Peng X."/>
            <person name="Tan Y."/>
            <person name="Valentine D.L."/>
            <person name="O'Malley M.A."/>
        </authorList>
    </citation>
    <scope>NUCLEOTIDE SEQUENCE [LARGE SCALE GENOMIC DNA]</scope>
    <source>
        <strain evidence="2 3">M.o.H.</strain>
    </source>
</reference>
<dbReference type="Proteomes" id="UP000217784">
    <property type="component" value="Unassembled WGS sequence"/>
</dbReference>
<feature type="domain" description="Transcription regulator PadR N-terminal" evidence="1">
    <location>
        <begin position="69"/>
        <end position="125"/>
    </location>
</feature>
<dbReference type="AlphaFoldDB" id="A0A2A2H565"/>
<organism evidence="2 3">
    <name type="scientific">Methanobacterium bryantii</name>
    <dbReference type="NCBI Taxonomy" id="2161"/>
    <lineage>
        <taxon>Archaea</taxon>
        <taxon>Methanobacteriati</taxon>
        <taxon>Methanobacteriota</taxon>
        <taxon>Methanomada group</taxon>
        <taxon>Methanobacteria</taxon>
        <taxon>Methanobacteriales</taxon>
        <taxon>Methanobacteriaceae</taxon>
        <taxon>Methanobacterium</taxon>
    </lineage>
</organism>
<dbReference type="InterPro" id="IPR005149">
    <property type="entry name" value="Tscrpt_reg_PadR_N"/>
</dbReference>